<gene>
    <name evidence="1" type="ORF">NIES30_00940</name>
</gene>
<sequence>MNTPLILTLKLDQATFERANLLRQQYFPPERNVVPAHVILFHQLPSDRESAISHSLKTLCAQTKHFSFSLPSLQFLGNGIAIHVSSPELMQLHKTLATIWEAWLIPQDRQGYRPHITIQNKVNPETARQLYGELEAQWQPMEGWGEGLLLWYYHKGPWELAREFCFAQ</sequence>
<accession>A0A1U7JAC0</accession>
<dbReference type="Gene3D" id="3.90.1140.10">
    <property type="entry name" value="Cyclic phosphodiesterase"/>
    <property type="match status" value="1"/>
</dbReference>
<keyword evidence="2" id="KW-1185">Reference proteome</keyword>
<dbReference type="AlphaFoldDB" id="A0A1U7JAC0"/>
<dbReference type="EMBL" id="MRCG01000001">
    <property type="protein sequence ID" value="OKH50693.1"/>
    <property type="molecule type" value="Genomic_DNA"/>
</dbReference>
<comment type="caution">
    <text evidence="1">The sequence shown here is derived from an EMBL/GenBank/DDBJ whole genome shotgun (WGS) entry which is preliminary data.</text>
</comment>
<dbReference type="SUPFAM" id="SSF55144">
    <property type="entry name" value="LigT-like"/>
    <property type="match status" value="1"/>
</dbReference>
<dbReference type="InterPro" id="IPR009097">
    <property type="entry name" value="Cyclic_Pdiesterase"/>
</dbReference>
<dbReference type="RefSeq" id="WP_073606509.1">
    <property type="nucleotide sequence ID" value="NZ_MRCG01000001.1"/>
</dbReference>
<dbReference type="Proteomes" id="UP000185557">
    <property type="component" value="Unassembled WGS sequence"/>
</dbReference>
<organism evidence="1 2">
    <name type="scientific">Phormidium tenue NIES-30</name>
    <dbReference type="NCBI Taxonomy" id="549789"/>
    <lineage>
        <taxon>Bacteria</taxon>
        <taxon>Bacillati</taxon>
        <taxon>Cyanobacteriota</taxon>
        <taxon>Cyanophyceae</taxon>
        <taxon>Oscillatoriophycideae</taxon>
        <taxon>Oscillatoriales</taxon>
        <taxon>Oscillatoriaceae</taxon>
        <taxon>Phormidium</taxon>
    </lineage>
</organism>
<proteinExistence type="predicted"/>
<name>A0A1U7JAC0_9CYAN</name>
<evidence type="ECO:0000313" key="2">
    <source>
        <dbReference type="Proteomes" id="UP000185557"/>
    </source>
</evidence>
<reference evidence="1 2" key="1">
    <citation type="submission" date="2016-11" db="EMBL/GenBank/DDBJ databases">
        <title>Draft Genome Sequences of Nine Cyanobacterial Strains from Diverse Habitats.</title>
        <authorList>
            <person name="Zhu T."/>
            <person name="Hou S."/>
            <person name="Lu X."/>
            <person name="Hess W.R."/>
        </authorList>
    </citation>
    <scope>NUCLEOTIDE SEQUENCE [LARGE SCALE GENOMIC DNA]</scope>
    <source>
        <strain evidence="1 2">NIES-30</strain>
    </source>
</reference>
<protein>
    <submittedName>
        <fullName evidence="1">Phosphoesterase</fullName>
    </submittedName>
</protein>
<evidence type="ECO:0000313" key="1">
    <source>
        <dbReference type="EMBL" id="OKH50693.1"/>
    </source>
</evidence>
<dbReference type="STRING" id="549789.NIES30_00940"/>
<dbReference type="Pfam" id="PF13563">
    <property type="entry name" value="2_5_RNA_ligase2"/>
    <property type="match status" value="1"/>
</dbReference>
<dbReference type="OrthoDB" id="793003at2"/>